<reference evidence="3" key="1">
    <citation type="submission" date="2023-03" db="EMBL/GenBank/DDBJ databases">
        <authorList>
            <person name="Shen W."/>
            <person name="Cai J."/>
        </authorList>
    </citation>
    <scope>NUCLEOTIDE SEQUENCE</scope>
    <source>
        <strain evidence="3">Y37</strain>
    </source>
</reference>
<keyword evidence="1" id="KW-0233">DNA recombination</keyword>
<feature type="domain" description="Tyr recombinase" evidence="2">
    <location>
        <begin position="11"/>
        <end position="91"/>
    </location>
</feature>
<sequence>MSNAELEIKNKYNLVFQHYGLSHDVPSTVSSNKALRKILEDTKIRPYNLSVYGLRHTRASYLIHSGIPVDICAKVLGHTVLQFEKTYRHLLSEKRDAGFEAIRKL</sequence>
<dbReference type="InterPro" id="IPR011010">
    <property type="entry name" value="DNA_brk_join_enz"/>
</dbReference>
<protein>
    <submittedName>
        <fullName evidence="3">Tyrosine-type recombinase/integrase</fullName>
    </submittedName>
</protein>
<comment type="caution">
    <text evidence="3">The sequence shown here is derived from an EMBL/GenBank/DDBJ whole genome shotgun (WGS) entry which is preliminary data.</text>
</comment>
<evidence type="ECO:0000313" key="3">
    <source>
        <dbReference type="EMBL" id="MDT2946170.1"/>
    </source>
</evidence>
<dbReference type="Gene3D" id="1.10.443.10">
    <property type="entry name" value="Intergrase catalytic core"/>
    <property type="match status" value="1"/>
</dbReference>
<name>A0AAW8UGS5_9LACT</name>
<dbReference type="GO" id="GO:0003677">
    <property type="term" value="F:DNA binding"/>
    <property type="evidence" value="ECO:0007669"/>
    <property type="project" value="InterPro"/>
</dbReference>
<organism evidence="3 4">
    <name type="scientific">Lactococcus lactis</name>
    <dbReference type="NCBI Taxonomy" id="1358"/>
    <lineage>
        <taxon>Bacteria</taxon>
        <taxon>Bacillati</taxon>
        <taxon>Bacillota</taxon>
        <taxon>Bacilli</taxon>
        <taxon>Lactobacillales</taxon>
        <taxon>Streptococcaceae</taxon>
        <taxon>Lactococcus</taxon>
    </lineage>
</organism>
<dbReference type="Proteomes" id="UP001250218">
    <property type="component" value="Unassembled WGS sequence"/>
</dbReference>
<dbReference type="EMBL" id="JARQDL010000008">
    <property type="protein sequence ID" value="MDT2946170.1"/>
    <property type="molecule type" value="Genomic_DNA"/>
</dbReference>
<dbReference type="SUPFAM" id="SSF56349">
    <property type="entry name" value="DNA breaking-rejoining enzymes"/>
    <property type="match status" value="1"/>
</dbReference>
<dbReference type="Pfam" id="PF00589">
    <property type="entry name" value="Phage_integrase"/>
    <property type="match status" value="1"/>
</dbReference>
<proteinExistence type="predicted"/>
<dbReference type="InterPro" id="IPR002104">
    <property type="entry name" value="Integrase_catalytic"/>
</dbReference>
<dbReference type="GO" id="GO:0006310">
    <property type="term" value="P:DNA recombination"/>
    <property type="evidence" value="ECO:0007669"/>
    <property type="project" value="UniProtKB-KW"/>
</dbReference>
<dbReference type="RefSeq" id="WP_260309308.1">
    <property type="nucleotide sequence ID" value="NZ_JARQCY010000003.1"/>
</dbReference>
<dbReference type="AlphaFoldDB" id="A0AAW8UGS5"/>
<accession>A0AAW8UGS5</accession>
<evidence type="ECO:0000313" key="4">
    <source>
        <dbReference type="Proteomes" id="UP001250218"/>
    </source>
</evidence>
<dbReference type="InterPro" id="IPR013762">
    <property type="entry name" value="Integrase-like_cat_sf"/>
</dbReference>
<dbReference type="GO" id="GO:0015074">
    <property type="term" value="P:DNA integration"/>
    <property type="evidence" value="ECO:0007669"/>
    <property type="project" value="InterPro"/>
</dbReference>
<evidence type="ECO:0000259" key="2">
    <source>
        <dbReference type="Pfam" id="PF00589"/>
    </source>
</evidence>
<evidence type="ECO:0000256" key="1">
    <source>
        <dbReference type="ARBA" id="ARBA00023172"/>
    </source>
</evidence>
<gene>
    <name evidence="3" type="ORF">P7I04_08965</name>
</gene>